<name>A0A3D8TQZ2_9LIST</name>
<evidence type="ECO:0000313" key="4">
    <source>
        <dbReference type="EMBL" id="RDX01014.1"/>
    </source>
</evidence>
<organism evidence="4 5">
    <name type="scientific">Listeria kieliensis</name>
    <dbReference type="NCBI Taxonomy" id="1621700"/>
    <lineage>
        <taxon>Bacteria</taxon>
        <taxon>Bacillati</taxon>
        <taxon>Bacillota</taxon>
        <taxon>Bacilli</taxon>
        <taxon>Bacillales</taxon>
        <taxon>Listeriaceae</taxon>
        <taxon>Listeria</taxon>
    </lineage>
</organism>
<gene>
    <name evidence="4" type="ORF">UR08_08640</name>
</gene>
<dbReference type="Proteomes" id="UP000257055">
    <property type="component" value="Unassembled WGS sequence"/>
</dbReference>
<dbReference type="RefSeq" id="WP_115753265.1">
    <property type="nucleotide sequence ID" value="NZ_LARY01000002.1"/>
</dbReference>
<evidence type="ECO:0000259" key="3">
    <source>
        <dbReference type="Pfam" id="PF00561"/>
    </source>
</evidence>
<dbReference type="EMBL" id="LARY01000002">
    <property type="protein sequence ID" value="RDX01014.1"/>
    <property type="molecule type" value="Genomic_DNA"/>
</dbReference>
<dbReference type="InterPro" id="IPR050261">
    <property type="entry name" value="FrsA_esterase"/>
</dbReference>
<dbReference type="InterPro" id="IPR029058">
    <property type="entry name" value="AB_hydrolase_fold"/>
</dbReference>
<dbReference type="Pfam" id="PF00561">
    <property type="entry name" value="Abhydrolase_1"/>
    <property type="match status" value="1"/>
</dbReference>
<dbReference type="PANTHER" id="PTHR22946:SF9">
    <property type="entry name" value="POLYKETIDE TRANSFERASE AF380"/>
    <property type="match status" value="1"/>
</dbReference>
<dbReference type="AlphaFoldDB" id="A0A3D8TQZ2"/>
<keyword evidence="5" id="KW-1185">Reference proteome</keyword>
<proteinExistence type="inferred from homology"/>
<sequence length="249" mass="28069">MANKVVKKQIHTIPVLEVVRDELAGERLPLVIFYHGWQINKELVLTQGRKLAAKGFRVCLPDAPNHGERKQTLSPIPSVTFWNSIQGNLFEFETLCEYYEKEGLSNGEIYVGGLSMGGITTCALLTHYPEIKAAVCLMGEPAIVDYRNRGIERARAFNVDFPQSYVDLMSWQEKFDLSLRPELLAGRPIYFWHGTEDPKIPIDSVKRFVAVNQGKEYGKNIVFEIGEGKKHLVHTDTMDAAASFLAAQK</sequence>
<evidence type="ECO:0000313" key="5">
    <source>
        <dbReference type="Proteomes" id="UP000257055"/>
    </source>
</evidence>
<evidence type="ECO:0000256" key="2">
    <source>
        <dbReference type="ARBA" id="ARBA00038115"/>
    </source>
</evidence>
<dbReference type="Gene3D" id="3.40.50.1820">
    <property type="entry name" value="alpha/beta hydrolase"/>
    <property type="match status" value="1"/>
</dbReference>
<evidence type="ECO:0000256" key="1">
    <source>
        <dbReference type="ARBA" id="ARBA00022801"/>
    </source>
</evidence>
<dbReference type="GO" id="GO:0052689">
    <property type="term" value="F:carboxylic ester hydrolase activity"/>
    <property type="evidence" value="ECO:0007669"/>
    <property type="project" value="UniProtKB-ARBA"/>
</dbReference>
<protein>
    <submittedName>
        <fullName evidence="4">Esterase</fullName>
    </submittedName>
</protein>
<keyword evidence="1" id="KW-0378">Hydrolase</keyword>
<comment type="caution">
    <text evidence="4">The sequence shown here is derived from an EMBL/GenBank/DDBJ whole genome shotgun (WGS) entry which is preliminary data.</text>
</comment>
<dbReference type="PANTHER" id="PTHR22946">
    <property type="entry name" value="DIENELACTONE HYDROLASE DOMAIN-CONTAINING PROTEIN-RELATED"/>
    <property type="match status" value="1"/>
</dbReference>
<reference evidence="5" key="1">
    <citation type="submission" date="2015-04" db="EMBL/GenBank/DDBJ databases">
        <authorList>
            <person name="Schardt J."/>
            <person name="Mueller-Herbst S."/>
            <person name="Scherer S."/>
            <person name="Huptas C."/>
        </authorList>
    </citation>
    <scope>NUCLEOTIDE SEQUENCE [LARGE SCALE GENOMIC DNA]</scope>
    <source>
        <strain evidence="5">Kiel-L1</strain>
    </source>
</reference>
<feature type="domain" description="AB hydrolase-1" evidence="3">
    <location>
        <begin position="29"/>
        <end position="139"/>
    </location>
</feature>
<dbReference type="InterPro" id="IPR000073">
    <property type="entry name" value="AB_hydrolase_1"/>
</dbReference>
<comment type="similarity">
    <text evidence="2">Belongs to the AB hydrolase superfamily. FUS2 hydrolase family.</text>
</comment>
<dbReference type="SUPFAM" id="SSF53474">
    <property type="entry name" value="alpha/beta-Hydrolases"/>
    <property type="match status" value="1"/>
</dbReference>
<accession>A0A3D8TQZ2</accession>